<accession>A0ABZ1HYV5</accession>
<proteinExistence type="predicted"/>
<name>A0ABZ1HYV5_9PSEU</name>
<dbReference type="PANTHER" id="PTHR10668:SF105">
    <property type="entry name" value="DEHYDROGENASE-RELATED"/>
    <property type="match status" value="1"/>
</dbReference>
<evidence type="ECO:0000313" key="2">
    <source>
        <dbReference type="Proteomes" id="UP001330812"/>
    </source>
</evidence>
<keyword evidence="2" id="KW-1185">Reference proteome</keyword>
<evidence type="ECO:0000313" key="1">
    <source>
        <dbReference type="EMBL" id="WSE27316.1"/>
    </source>
</evidence>
<sequence length="484" mass="50600">MDSPADDPDAVVVGSGPNGLAAAVLLARAGLTVDVHEAAPEPGGGARSARLFDADVVHDICSAVHPMAVASPFFRGFDLAAHGVELCTPEVAYGHPVDERHTGLAYADLERTCARLGADGGRWRTLMGPLVEHTTELTDLLLGDLRRPPGFTAAALLGPRILALGTGVDELLFRGPEAPALLAGVAAHPMGRLPSLAAGGTAVLLGHLAHAGGWPVPRGGTQALTDALVADFRAHGGRLHVNSRVTDVREFAKARAVLLDVSPRGLLDLAGRFLPPAYRRALEHVKYGPGAAKVDFLVSEPIPWREPELAKAATVHIGGTAAQVRAGENTVAGGRRADEPYVLLAQPMAADPSRGLPRKQPIWAYAHVPNGDPLDATDVVRRRIERFAPGFGDTILAARGIPAADLENYNANYVGGDISGAAVTLRQLLARPVARWNPHTTPLRGVYLCSSATPPGPGVHGMAGLHAAKTALRREFGLGLPAGW</sequence>
<protein>
    <submittedName>
        <fullName evidence="1">NAD(P)/FAD-dependent oxidoreductase</fullName>
    </submittedName>
</protein>
<dbReference type="Proteomes" id="UP001330812">
    <property type="component" value="Chromosome"/>
</dbReference>
<reference evidence="1 2" key="1">
    <citation type="journal article" date="2015" name="Int. J. Syst. Evol. Microbiol.">
        <title>Amycolatopsis rhabdoformis sp. nov., an actinomycete isolated from a tropical forest soil.</title>
        <authorList>
            <person name="Souza W.R."/>
            <person name="Silva R.E."/>
            <person name="Goodfellow M."/>
            <person name="Busarakam K."/>
            <person name="Figueiro F.S."/>
            <person name="Ferreira D."/>
            <person name="Rodrigues-Filho E."/>
            <person name="Moraes L.A.B."/>
            <person name="Zucchi T.D."/>
        </authorList>
    </citation>
    <scope>NUCLEOTIDE SEQUENCE [LARGE SCALE GENOMIC DNA]</scope>
    <source>
        <strain evidence="1 2">NCIMB 14900</strain>
    </source>
</reference>
<dbReference type="Pfam" id="PF13450">
    <property type="entry name" value="NAD_binding_8"/>
    <property type="match status" value="1"/>
</dbReference>
<dbReference type="InterPro" id="IPR036188">
    <property type="entry name" value="FAD/NAD-bd_sf"/>
</dbReference>
<dbReference type="PANTHER" id="PTHR10668">
    <property type="entry name" value="PHYTOENE DEHYDROGENASE"/>
    <property type="match status" value="1"/>
</dbReference>
<gene>
    <name evidence="1" type="ORF">VSH64_31205</name>
</gene>
<dbReference type="SUPFAM" id="SSF51905">
    <property type="entry name" value="FAD/NAD(P)-binding domain"/>
    <property type="match status" value="1"/>
</dbReference>
<dbReference type="EMBL" id="CP142149">
    <property type="protein sequence ID" value="WSE27316.1"/>
    <property type="molecule type" value="Genomic_DNA"/>
</dbReference>
<organism evidence="1 2">
    <name type="scientific">Amycolatopsis rhabdoformis</name>
    <dbReference type="NCBI Taxonomy" id="1448059"/>
    <lineage>
        <taxon>Bacteria</taxon>
        <taxon>Bacillati</taxon>
        <taxon>Actinomycetota</taxon>
        <taxon>Actinomycetes</taxon>
        <taxon>Pseudonocardiales</taxon>
        <taxon>Pseudonocardiaceae</taxon>
        <taxon>Amycolatopsis</taxon>
    </lineage>
</organism>
<dbReference type="PRINTS" id="PR00419">
    <property type="entry name" value="ADXRDTASE"/>
</dbReference>
<dbReference type="RefSeq" id="WP_326566329.1">
    <property type="nucleotide sequence ID" value="NZ_CP142149.1"/>
</dbReference>
<dbReference type="Gene3D" id="3.50.50.60">
    <property type="entry name" value="FAD/NAD(P)-binding domain"/>
    <property type="match status" value="2"/>
</dbReference>